<evidence type="ECO:0000256" key="6">
    <source>
        <dbReference type="ARBA" id="ARBA00022989"/>
    </source>
</evidence>
<keyword evidence="8" id="KW-0175">Coiled coil</keyword>
<evidence type="ECO:0000256" key="9">
    <source>
        <dbReference type="ARBA" id="ARBA00023136"/>
    </source>
</evidence>
<dbReference type="InterPro" id="IPR006012">
    <property type="entry name" value="Syntaxin/epimorphin_CS"/>
</dbReference>
<organism evidence="11 12">
    <name type="scientific">Stegodyphus mimosarum</name>
    <name type="common">African social velvet spider</name>
    <dbReference type="NCBI Taxonomy" id="407821"/>
    <lineage>
        <taxon>Eukaryota</taxon>
        <taxon>Metazoa</taxon>
        <taxon>Ecdysozoa</taxon>
        <taxon>Arthropoda</taxon>
        <taxon>Chelicerata</taxon>
        <taxon>Arachnida</taxon>
        <taxon>Araneae</taxon>
        <taxon>Araneomorphae</taxon>
        <taxon>Entelegynae</taxon>
        <taxon>Eresoidea</taxon>
        <taxon>Eresidae</taxon>
        <taxon>Stegodyphus</taxon>
    </lineage>
</organism>
<dbReference type="AlphaFoldDB" id="A0A087TI02"/>
<evidence type="ECO:0000256" key="2">
    <source>
        <dbReference type="ARBA" id="ARBA00009063"/>
    </source>
</evidence>
<dbReference type="CDD" id="cd15845">
    <property type="entry name" value="SNARE_syntaxin16"/>
    <property type="match status" value="1"/>
</dbReference>
<dbReference type="EMBL" id="KK115313">
    <property type="protein sequence ID" value="KFM64741.1"/>
    <property type="molecule type" value="Genomic_DNA"/>
</dbReference>
<reference evidence="11 12" key="1">
    <citation type="submission" date="2013-11" db="EMBL/GenBank/DDBJ databases">
        <title>Genome sequencing of Stegodyphus mimosarum.</title>
        <authorList>
            <person name="Bechsgaard J."/>
        </authorList>
    </citation>
    <scope>NUCLEOTIDE SEQUENCE [LARGE SCALE GENOMIC DNA]</scope>
</reference>
<proteinExistence type="inferred from homology"/>
<dbReference type="SUPFAM" id="SSF47661">
    <property type="entry name" value="t-snare proteins"/>
    <property type="match status" value="1"/>
</dbReference>
<dbReference type="GO" id="GO:0006906">
    <property type="term" value="P:vesicle fusion"/>
    <property type="evidence" value="ECO:0007669"/>
    <property type="project" value="TreeGrafter"/>
</dbReference>
<keyword evidence="9" id="KW-0472">Membrane</keyword>
<dbReference type="GO" id="GO:0005484">
    <property type="term" value="F:SNAP receptor activity"/>
    <property type="evidence" value="ECO:0007669"/>
    <property type="project" value="InterPro"/>
</dbReference>
<name>A0A087TI02_STEMI</name>
<keyword evidence="12" id="KW-1185">Reference proteome</keyword>
<keyword evidence="7" id="KW-0333">Golgi apparatus</keyword>
<evidence type="ECO:0000313" key="11">
    <source>
        <dbReference type="EMBL" id="KFM64741.1"/>
    </source>
</evidence>
<accession>A0A087TI02</accession>
<evidence type="ECO:0000256" key="1">
    <source>
        <dbReference type="ARBA" id="ARBA00004409"/>
    </source>
</evidence>
<dbReference type="GO" id="GO:0000139">
    <property type="term" value="C:Golgi membrane"/>
    <property type="evidence" value="ECO:0007669"/>
    <property type="project" value="UniProtKB-SubCell"/>
</dbReference>
<feature type="domain" description="T-SNARE coiled-coil homology" evidence="10">
    <location>
        <begin position="150"/>
        <end position="200"/>
    </location>
</feature>
<evidence type="ECO:0000259" key="10">
    <source>
        <dbReference type="PROSITE" id="PS50192"/>
    </source>
</evidence>
<dbReference type="SMART" id="SM00397">
    <property type="entry name" value="t_SNARE"/>
    <property type="match status" value="1"/>
</dbReference>
<dbReference type="InterPro" id="IPR000727">
    <property type="entry name" value="T_SNARE_dom"/>
</dbReference>
<keyword evidence="5" id="KW-0653">Protein transport</keyword>
<evidence type="ECO:0000313" key="12">
    <source>
        <dbReference type="Proteomes" id="UP000054359"/>
    </source>
</evidence>
<dbReference type="GO" id="GO:0006886">
    <property type="term" value="P:intracellular protein transport"/>
    <property type="evidence" value="ECO:0007669"/>
    <property type="project" value="InterPro"/>
</dbReference>
<keyword evidence="6" id="KW-1133">Transmembrane helix</keyword>
<comment type="similarity">
    <text evidence="2">Belongs to the syntaxin family.</text>
</comment>
<evidence type="ECO:0000256" key="4">
    <source>
        <dbReference type="ARBA" id="ARBA00022692"/>
    </source>
</evidence>
<dbReference type="OrthoDB" id="10251371at2759"/>
<protein>
    <submittedName>
        <fullName evidence="11">Syntaxin-16</fullName>
    </submittedName>
</protein>
<dbReference type="GO" id="GO:0048278">
    <property type="term" value="P:vesicle docking"/>
    <property type="evidence" value="ECO:0007669"/>
    <property type="project" value="TreeGrafter"/>
</dbReference>
<dbReference type="GO" id="GO:0031201">
    <property type="term" value="C:SNARE complex"/>
    <property type="evidence" value="ECO:0007669"/>
    <property type="project" value="TreeGrafter"/>
</dbReference>
<dbReference type="InterPro" id="IPR045242">
    <property type="entry name" value="Syntaxin"/>
</dbReference>
<keyword evidence="4" id="KW-0812">Transmembrane</keyword>
<dbReference type="GO" id="GO:0000149">
    <property type="term" value="F:SNARE binding"/>
    <property type="evidence" value="ECO:0007669"/>
    <property type="project" value="TreeGrafter"/>
</dbReference>
<gene>
    <name evidence="11" type="ORF">X975_19143</name>
</gene>
<evidence type="ECO:0000256" key="5">
    <source>
        <dbReference type="ARBA" id="ARBA00022927"/>
    </source>
</evidence>
<dbReference type="PROSITE" id="PS00914">
    <property type="entry name" value="SYNTAXIN"/>
    <property type="match status" value="1"/>
</dbReference>
<dbReference type="STRING" id="407821.A0A087TI02"/>
<dbReference type="Gene3D" id="1.20.58.70">
    <property type="match status" value="1"/>
</dbReference>
<evidence type="ECO:0000256" key="3">
    <source>
        <dbReference type="ARBA" id="ARBA00022448"/>
    </source>
</evidence>
<sequence>MSRIKQKLQELKALHDKNVTRPSLDDSLHEEKEIENVTQDITRMFHHCQKIIHQIRERSRGTTSREHQVSQNVLSSLVSSLQELSSKFHSAQSEHLRQLRSREEKAQQFFNSTYLSKSNEMSVFDSLQEESYNQSFLNGSDQQMMLESNTFMVEQREREIKQIVKSIAELNDIFKDLACMVADQGTVLDRIDYNLEQVQT</sequence>
<dbReference type="PANTHER" id="PTHR19957">
    <property type="entry name" value="SYNTAXIN"/>
    <property type="match status" value="1"/>
</dbReference>
<evidence type="ECO:0000256" key="8">
    <source>
        <dbReference type="ARBA" id="ARBA00023054"/>
    </source>
</evidence>
<dbReference type="PANTHER" id="PTHR19957:SF83">
    <property type="entry name" value="SYNTAXIN-16"/>
    <property type="match status" value="1"/>
</dbReference>
<feature type="non-terminal residue" evidence="11">
    <location>
        <position position="200"/>
    </location>
</feature>
<dbReference type="Proteomes" id="UP000054359">
    <property type="component" value="Unassembled WGS sequence"/>
</dbReference>
<evidence type="ECO:0000256" key="7">
    <source>
        <dbReference type="ARBA" id="ARBA00023034"/>
    </source>
</evidence>
<comment type="subcellular location">
    <subcellularLocation>
        <location evidence="1">Golgi apparatus membrane</location>
        <topology evidence="1">Single-pass type IV membrane protein</topology>
    </subcellularLocation>
</comment>
<dbReference type="InterPro" id="IPR010989">
    <property type="entry name" value="SNARE"/>
</dbReference>
<keyword evidence="3" id="KW-0813">Transport</keyword>
<dbReference type="PROSITE" id="PS50192">
    <property type="entry name" value="T_SNARE"/>
    <property type="match status" value="1"/>
</dbReference>